<keyword evidence="7 12" id="KW-0862">Zinc</keyword>
<feature type="domain" description="C3H1-type" evidence="15">
    <location>
        <begin position="164"/>
        <end position="191"/>
    </location>
</feature>
<dbReference type="GO" id="GO:0000974">
    <property type="term" value="C:Prp19 complex"/>
    <property type="evidence" value="ECO:0007669"/>
    <property type="project" value="TreeGrafter"/>
</dbReference>
<keyword evidence="6 12" id="KW-0863">Zinc-finger</keyword>
<keyword evidence="4 12" id="KW-0479">Metal-binding</keyword>
<dbReference type="EMBL" id="BLLK01000074">
    <property type="protein sequence ID" value="GFH61509.1"/>
    <property type="molecule type" value="Genomic_DNA"/>
</dbReference>
<dbReference type="FunFam" id="4.10.1000.10:FF:000006">
    <property type="entry name" value="Putative pre-mrna-splicing factor rbm22"/>
    <property type="match status" value="1"/>
</dbReference>
<dbReference type="SUPFAM" id="SSF54928">
    <property type="entry name" value="RNA-binding domain, RBD"/>
    <property type="match status" value="1"/>
</dbReference>
<evidence type="ECO:0000256" key="1">
    <source>
        <dbReference type="ARBA" id="ARBA00004123"/>
    </source>
</evidence>
<dbReference type="Proteomes" id="UP001054902">
    <property type="component" value="Unassembled WGS sequence"/>
</dbReference>
<feature type="domain" description="RRM" evidence="14">
    <location>
        <begin position="247"/>
        <end position="325"/>
    </location>
</feature>
<organism evidence="16 17">
    <name type="scientific">Chaetoceros tenuissimus</name>
    <dbReference type="NCBI Taxonomy" id="426638"/>
    <lineage>
        <taxon>Eukaryota</taxon>
        <taxon>Sar</taxon>
        <taxon>Stramenopiles</taxon>
        <taxon>Ochrophyta</taxon>
        <taxon>Bacillariophyta</taxon>
        <taxon>Coscinodiscophyceae</taxon>
        <taxon>Chaetocerotophycidae</taxon>
        <taxon>Chaetocerotales</taxon>
        <taxon>Chaetocerotaceae</taxon>
        <taxon>Chaetoceros</taxon>
    </lineage>
</organism>
<evidence type="ECO:0000256" key="10">
    <source>
        <dbReference type="ARBA" id="ARBA00023242"/>
    </source>
</evidence>
<keyword evidence="9" id="KW-0508">mRNA splicing</keyword>
<comment type="similarity">
    <text evidence="2">Belongs to the SLT11 family.</text>
</comment>
<keyword evidence="5" id="KW-0747">Spliceosome</keyword>
<evidence type="ECO:0000256" key="2">
    <source>
        <dbReference type="ARBA" id="ARBA00007781"/>
    </source>
</evidence>
<evidence type="ECO:0000256" key="4">
    <source>
        <dbReference type="ARBA" id="ARBA00022723"/>
    </source>
</evidence>
<dbReference type="PANTHER" id="PTHR14089">
    <property type="entry name" value="PRE-MRNA-SPLICING FACTOR RBM22"/>
    <property type="match status" value="1"/>
</dbReference>
<dbReference type="SMART" id="SM00356">
    <property type="entry name" value="ZnF_C3H1"/>
    <property type="match status" value="1"/>
</dbReference>
<dbReference type="InterPro" id="IPR012677">
    <property type="entry name" value="Nucleotide-bd_a/b_plait_sf"/>
</dbReference>
<evidence type="ECO:0000313" key="16">
    <source>
        <dbReference type="EMBL" id="GFH61509.1"/>
    </source>
</evidence>
<dbReference type="InterPro" id="IPR048995">
    <property type="entry name" value="STL11/RBM22-like_N"/>
</dbReference>
<keyword evidence="10" id="KW-0539">Nucleus</keyword>
<evidence type="ECO:0000256" key="3">
    <source>
        <dbReference type="ARBA" id="ARBA00022664"/>
    </source>
</evidence>
<evidence type="ECO:0000256" key="13">
    <source>
        <dbReference type="SAM" id="MobiDB-lite"/>
    </source>
</evidence>
<feature type="region of interest" description="Disordered" evidence="13">
    <location>
        <begin position="379"/>
        <end position="431"/>
    </location>
</feature>
<dbReference type="PROSITE" id="PS50103">
    <property type="entry name" value="ZF_C3H1"/>
    <property type="match status" value="1"/>
</dbReference>
<evidence type="ECO:0008006" key="18">
    <source>
        <dbReference type="Google" id="ProtNLM"/>
    </source>
</evidence>
<dbReference type="GO" id="GO:0008380">
    <property type="term" value="P:RNA splicing"/>
    <property type="evidence" value="ECO:0007669"/>
    <property type="project" value="UniProtKB-KW"/>
</dbReference>
<proteinExistence type="inferred from homology"/>
<dbReference type="InterPro" id="IPR032297">
    <property type="entry name" value="Torus"/>
</dbReference>
<dbReference type="GO" id="GO:0071006">
    <property type="term" value="C:U2-type catalytic step 1 spliceosome"/>
    <property type="evidence" value="ECO:0007669"/>
    <property type="project" value="TreeGrafter"/>
</dbReference>
<dbReference type="AlphaFoldDB" id="A0AAD3DBP6"/>
<accession>A0AAD3DBP6</accession>
<evidence type="ECO:0000256" key="5">
    <source>
        <dbReference type="ARBA" id="ARBA00022728"/>
    </source>
</evidence>
<comment type="subcellular location">
    <subcellularLocation>
        <location evidence="1">Nucleus</location>
    </subcellularLocation>
</comment>
<evidence type="ECO:0000256" key="7">
    <source>
        <dbReference type="ARBA" id="ARBA00022833"/>
    </source>
</evidence>
<reference evidence="16 17" key="1">
    <citation type="journal article" date="2021" name="Sci. Rep.">
        <title>The genome of the diatom Chaetoceros tenuissimus carries an ancient integrated fragment of an extant virus.</title>
        <authorList>
            <person name="Hongo Y."/>
            <person name="Kimura K."/>
            <person name="Takaki Y."/>
            <person name="Yoshida Y."/>
            <person name="Baba S."/>
            <person name="Kobayashi G."/>
            <person name="Nagasaki K."/>
            <person name="Hano T."/>
            <person name="Tomaru Y."/>
        </authorList>
    </citation>
    <scope>NUCLEOTIDE SEQUENCE [LARGE SCALE GENOMIC DNA]</scope>
    <source>
        <strain evidence="16 17">NIES-3715</strain>
    </source>
</reference>
<dbReference type="SMART" id="SM00360">
    <property type="entry name" value="RRM"/>
    <property type="match status" value="1"/>
</dbReference>
<evidence type="ECO:0000256" key="11">
    <source>
        <dbReference type="PROSITE-ProRule" id="PRU00176"/>
    </source>
</evidence>
<dbReference type="InterPro" id="IPR036855">
    <property type="entry name" value="Znf_CCCH_sf"/>
</dbReference>
<keyword evidence="8 11" id="KW-0694">RNA-binding</keyword>
<evidence type="ECO:0000259" key="15">
    <source>
        <dbReference type="PROSITE" id="PS50103"/>
    </source>
</evidence>
<evidence type="ECO:0000313" key="17">
    <source>
        <dbReference type="Proteomes" id="UP001054902"/>
    </source>
</evidence>
<feature type="region of interest" description="Disordered" evidence="13">
    <location>
        <begin position="324"/>
        <end position="364"/>
    </location>
</feature>
<dbReference type="InterPro" id="IPR035979">
    <property type="entry name" value="RBD_domain_sf"/>
</dbReference>
<feature type="compositionally biased region" description="Gly residues" evidence="13">
    <location>
        <begin position="398"/>
        <end position="410"/>
    </location>
</feature>
<dbReference type="Gene3D" id="3.30.70.330">
    <property type="match status" value="1"/>
</dbReference>
<dbReference type="InterPro" id="IPR000571">
    <property type="entry name" value="Znf_CCCH"/>
</dbReference>
<protein>
    <recommendedName>
        <fullName evidence="18">Pre-mRNA-splicing factor RBM22</fullName>
    </recommendedName>
</protein>
<dbReference type="SUPFAM" id="SSF90229">
    <property type="entry name" value="CCCH zinc finger"/>
    <property type="match status" value="1"/>
</dbReference>
<gene>
    <name evidence="16" type="ORF">CTEN210_17985</name>
</gene>
<sequence length="431" mass="47384">MASIKRDAIKQKWEETEFPLVCETCLGDNPYLRMTTEPHGKKCKICETPFTVFAWQAGSKGRLKRVEICKQCAKAKNVCQVCIYDLEYGLPVAMRDKILREEGVHQGGAAGALALAVPQSDANRSWFNAQQARLLENGELESNVGSKAHAALSAVARMEPRYERNLPKLCSFFAKGECNRGSQCPFRHEMPKDRNDPFSKQNTKDRFYGTNDPVAKKMLWRKHQMEEQQKKAEADQEKEDGDERAIATCYIRFDTRDEATQHISISEEDIRDYFYSHGEIVAVRMHDNKGAFVEYTTGEAAELAISLMDKKMINGRKILVNWARQPKRGNDGGPRMSSAASNPSEGPVQPLPPPGAAKTGGTCMPVGFKPSAAVAAAAKARATANSGLSRTGLAAPRPGGGPIKRVGGGMRSAAPQPYYPSTNPNRMGSAK</sequence>
<dbReference type="GO" id="GO:0071007">
    <property type="term" value="C:U2-type catalytic step 2 spliceosome"/>
    <property type="evidence" value="ECO:0007669"/>
    <property type="project" value="TreeGrafter"/>
</dbReference>
<feature type="zinc finger region" description="C3H1-type" evidence="12">
    <location>
        <begin position="164"/>
        <end position="191"/>
    </location>
</feature>
<dbReference type="PROSITE" id="PS50102">
    <property type="entry name" value="RRM"/>
    <property type="match status" value="1"/>
</dbReference>
<feature type="compositionally biased region" description="Polar residues" evidence="13">
    <location>
        <begin position="419"/>
        <end position="431"/>
    </location>
</feature>
<dbReference type="GO" id="GO:0036002">
    <property type="term" value="F:pre-mRNA binding"/>
    <property type="evidence" value="ECO:0007669"/>
    <property type="project" value="TreeGrafter"/>
</dbReference>
<dbReference type="GO" id="GO:0006397">
    <property type="term" value="P:mRNA processing"/>
    <property type="evidence" value="ECO:0007669"/>
    <property type="project" value="UniProtKB-KW"/>
</dbReference>
<evidence type="ECO:0000259" key="14">
    <source>
        <dbReference type="PROSITE" id="PS50102"/>
    </source>
</evidence>
<keyword evidence="17" id="KW-1185">Reference proteome</keyword>
<evidence type="ECO:0000256" key="8">
    <source>
        <dbReference type="ARBA" id="ARBA00022884"/>
    </source>
</evidence>
<keyword evidence="3" id="KW-0507">mRNA processing</keyword>
<name>A0AAD3DBP6_9STRA</name>
<dbReference type="InterPro" id="IPR039171">
    <property type="entry name" value="Cwc2/Slt11"/>
</dbReference>
<comment type="caution">
    <text evidence="16">The sequence shown here is derived from an EMBL/GenBank/DDBJ whole genome shotgun (WGS) entry which is preliminary data.</text>
</comment>
<dbReference type="PANTHER" id="PTHR14089:SF6">
    <property type="entry name" value="PRE-MRNA-SPLICING FACTOR RBM22"/>
    <property type="match status" value="1"/>
</dbReference>
<dbReference type="Pfam" id="PF16131">
    <property type="entry name" value="Torus"/>
    <property type="match status" value="1"/>
</dbReference>
<dbReference type="Pfam" id="PF21369">
    <property type="entry name" value="STL11_N"/>
    <property type="match status" value="1"/>
</dbReference>
<evidence type="ECO:0000256" key="12">
    <source>
        <dbReference type="PROSITE-ProRule" id="PRU00723"/>
    </source>
</evidence>
<dbReference type="GO" id="GO:0008270">
    <property type="term" value="F:zinc ion binding"/>
    <property type="evidence" value="ECO:0007669"/>
    <property type="project" value="UniProtKB-KW"/>
</dbReference>
<dbReference type="Gene3D" id="4.10.1000.10">
    <property type="entry name" value="Zinc finger, CCCH-type"/>
    <property type="match status" value="1"/>
</dbReference>
<dbReference type="InterPro" id="IPR000504">
    <property type="entry name" value="RRM_dom"/>
</dbReference>
<dbReference type="Pfam" id="PF00076">
    <property type="entry name" value="RRM_1"/>
    <property type="match status" value="1"/>
</dbReference>
<evidence type="ECO:0000256" key="6">
    <source>
        <dbReference type="ARBA" id="ARBA00022771"/>
    </source>
</evidence>
<evidence type="ECO:0000256" key="9">
    <source>
        <dbReference type="ARBA" id="ARBA00023187"/>
    </source>
</evidence>
<dbReference type="GO" id="GO:0017070">
    <property type="term" value="F:U6 snRNA binding"/>
    <property type="evidence" value="ECO:0007669"/>
    <property type="project" value="TreeGrafter"/>
</dbReference>